<dbReference type="InterPro" id="IPR006016">
    <property type="entry name" value="UspA"/>
</dbReference>
<dbReference type="PANTHER" id="PTHR47892">
    <property type="entry name" value="UNIVERSAL STRESS PROTEIN E"/>
    <property type="match status" value="1"/>
</dbReference>
<evidence type="ECO:0000259" key="5">
    <source>
        <dbReference type="Pfam" id="PF00582"/>
    </source>
</evidence>
<protein>
    <submittedName>
        <fullName evidence="6">UspA domain protein</fullName>
    </submittedName>
</protein>
<evidence type="ECO:0000256" key="4">
    <source>
        <dbReference type="ARBA" id="ARBA00037131"/>
    </source>
</evidence>
<proteinExistence type="inferred from homology"/>
<dbReference type="HOGENOM" id="CLU_049301_1_1_6"/>
<evidence type="ECO:0000313" key="6">
    <source>
        <dbReference type="EMBL" id="ABV88085.1"/>
    </source>
</evidence>
<dbReference type="Pfam" id="PF00582">
    <property type="entry name" value="Usp"/>
    <property type="match status" value="1"/>
</dbReference>
<dbReference type="Gene3D" id="3.40.50.12370">
    <property type="match status" value="1"/>
</dbReference>
<comment type="similarity">
    <text evidence="2">Belongs to the universal stress protein A family.</text>
</comment>
<dbReference type="eggNOG" id="COG0589">
    <property type="taxonomic scope" value="Bacteria"/>
</dbReference>
<keyword evidence="7" id="KW-1185">Reference proteome</keyword>
<dbReference type="SUPFAM" id="SSF52402">
    <property type="entry name" value="Adenine nucleotide alpha hydrolases-like"/>
    <property type="match status" value="2"/>
</dbReference>
<keyword evidence="3" id="KW-0963">Cytoplasm</keyword>
<dbReference type="AlphaFoldDB" id="A8H698"/>
<dbReference type="PANTHER" id="PTHR47892:SF1">
    <property type="entry name" value="UNIVERSAL STRESS PROTEIN E"/>
    <property type="match status" value="1"/>
</dbReference>
<evidence type="ECO:0000256" key="1">
    <source>
        <dbReference type="ARBA" id="ARBA00004496"/>
    </source>
</evidence>
<dbReference type="EMBL" id="CP000851">
    <property type="protein sequence ID" value="ABV88085.1"/>
    <property type="molecule type" value="Genomic_DNA"/>
</dbReference>
<feature type="domain" description="UspA" evidence="5">
    <location>
        <begin position="173"/>
        <end position="308"/>
    </location>
</feature>
<evidence type="ECO:0000256" key="3">
    <source>
        <dbReference type="ARBA" id="ARBA00022490"/>
    </source>
</evidence>
<dbReference type="Proteomes" id="UP000002608">
    <property type="component" value="Chromosome"/>
</dbReference>
<reference evidence="6 7" key="1">
    <citation type="submission" date="2007-10" db="EMBL/GenBank/DDBJ databases">
        <title>Complete sequence of Shewanella pealeana ATCC 700345.</title>
        <authorList>
            <consortium name="US DOE Joint Genome Institute"/>
            <person name="Copeland A."/>
            <person name="Lucas S."/>
            <person name="Lapidus A."/>
            <person name="Barry K."/>
            <person name="Glavina del Rio T."/>
            <person name="Dalin E."/>
            <person name="Tice H."/>
            <person name="Pitluck S."/>
            <person name="Chertkov O."/>
            <person name="Brettin T."/>
            <person name="Bruce D."/>
            <person name="Detter J.C."/>
            <person name="Han C."/>
            <person name="Schmutz J."/>
            <person name="Larimer F."/>
            <person name="Land M."/>
            <person name="Hauser L."/>
            <person name="Kyrpides N."/>
            <person name="Kim E."/>
            <person name="Zhao J.-S.Z."/>
            <person name="Manno D."/>
            <person name="Hawari J."/>
            <person name="Richardson P."/>
        </authorList>
    </citation>
    <scope>NUCLEOTIDE SEQUENCE [LARGE SCALE GENOMIC DNA]</scope>
    <source>
        <strain evidence="7">ATCC 700345 / ANG-SQ1</strain>
    </source>
</reference>
<dbReference type="RefSeq" id="WP_012155991.1">
    <property type="nucleotide sequence ID" value="NC_009901.1"/>
</dbReference>
<sequence length="318" mass="35426">MKSFKNILLVSQGLPSDSDSIGQALRLSQANNAQVKGLIVCPALSANVINSHKINTQYQDTYENALRQIVNQQIDKSRLQNHIAEVDVPLPVEVLSGEKPAVNIIKNILKHKHDLLIKDAEPLAETGEGFKAIDMTLLRKCPCPVWLNRLVHQPLDKRQVAVAIDPISSSLEENALSLRMLQLARDIANRCDYRLHILSCWEYQLESYLRNTLWIKIDQQELTTELEASRMRHREALDSLIEQSGVDGEIIIHHLQGAADAQIPEFVNEKGIDILVMGTLARTGIPGFVIGNTAENILQSIKCSLVALKPEGFESPIS</sequence>
<dbReference type="STRING" id="398579.Spea_2765"/>
<dbReference type="KEGG" id="spl:Spea_2765"/>
<gene>
    <name evidence="6" type="ordered locus">Spea_2765</name>
</gene>
<comment type="subcellular location">
    <subcellularLocation>
        <location evidence="1">Cytoplasm</location>
    </subcellularLocation>
</comment>
<accession>A8H698</accession>
<dbReference type="OrthoDB" id="239260at2"/>
<dbReference type="GO" id="GO:0005737">
    <property type="term" value="C:cytoplasm"/>
    <property type="evidence" value="ECO:0007669"/>
    <property type="project" value="UniProtKB-SubCell"/>
</dbReference>
<evidence type="ECO:0000256" key="2">
    <source>
        <dbReference type="ARBA" id="ARBA00008791"/>
    </source>
</evidence>
<comment type="function">
    <text evidence="4">Required for resistance to DNA-damaging agents.</text>
</comment>
<evidence type="ECO:0000313" key="7">
    <source>
        <dbReference type="Proteomes" id="UP000002608"/>
    </source>
</evidence>
<organism evidence="6 7">
    <name type="scientific">Shewanella pealeana (strain ATCC 700345 / ANG-SQ1)</name>
    <dbReference type="NCBI Taxonomy" id="398579"/>
    <lineage>
        <taxon>Bacteria</taxon>
        <taxon>Pseudomonadati</taxon>
        <taxon>Pseudomonadota</taxon>
        <taxon>Gammaproteobacteria</taxon>
        <taxon>Alteromonadales</taxon>
        <taxon>Shewanellaceae</taxon>
        <taxon>Shewanella</taxon>
    </lineage>
</organism>
<name>A8H698_SHEPA</name>